<feature type="transmembrane region" description="Helical" evidence="5">
    <location>
        <begin position="12"/>
        <end position="32"/>
    </location>
</feature>
<evidence type="ECO:0000313" key="8">
    <source>
        <dbReference type="Proteomes" id="UP000199659"/>
    </source>
</evidence>
<dbReference type="STRING" id="37658.SAMN05661086_02898"/>
<dbReference type="InterPro" id="IPR015295">
    <property type="entry name" value="CBM27"/>
</dbReference>
<evidence type="ECO:0000256" key="3">
    <source>
        <dbReference type="ARBA" id="ARBA00023295"/>
    </source>
</evidence>
<keyword evidence="5" id="KW-0472">Membrane</keyword>
<dbReference type="GO" id="GO:0016985">
    <property type="term" value="F:mannan endo-1,4-beta-mannosidase activity"/>
    <property type="evidence" value="ECO:0007669"/>
    <property type="project" value="InterPro"/>
</dbReference>
<dbReference type="EMBL" id="FOYZ01000011">
    <property type="protein sequence ID" value="SFR96223.1"/>
    <property type="molecule type" value="Genomic_DNA"/>
</dbReference>
<dbReference type="InterPro" id="IPR000805">
    <property type="entry name" value="Glyco_hydro_26"/>
</dbReference>
<dbReference type="AlphaFoldDB" id="A0A1I6KY92"/>
<proteinExistence type="inferred from homology"/>
<dbReference type="PROSITE" id="PS51764">
    <property type="entry name" value="GH26"/>
    <property type="match status" value="1"/>
</dbReference>
<keyword evidence="5" id="KW-0812">Transmembrane</keyword>
<evidence type="ECO:0000256" key="2">
    <source>
        <dbReference type="ARBA" id="ARBA00022801"/>
    </source>
</evidence>
<dbReference type="Gene3D" id="2.60.120.260">
    <property type="entry name" value="Galactose-binding domain-like"/>
    <property type="match status" value="1"/>
</dbReference>
<feature type="active site" description="Nucleophile" evidence="4">
    <location>
        <position position="576"/>
    </location>
</feature>
<comment type="similarity">
    <text evidence="1 4">Belongs to the glycosyl hydrolase 26 family.</text>
</comment>
<feature type="active site" description="Proton donor" evidence="4">
    <location>
        <position position="468"/>
    </location>
</feature>
<dbReference type="SUPFAM" id="SSF49785">
    <property type="entry name" value="Galactose-binding domain-like"/>
    <property type="match status" value="1"/>
</dbReference>
<keyword evidence="8" id="KW-1185">Reference proteome</keyword>
<keyword evidence="5" id="KW-1133">Transmembrane helix</keyword>
<dbReference type="InterPro" id="IPR017853">
    <property type="entry name" value="GH"/>
</dbReference>
<name>A0A1I6KY92_9FIRM</name>
<dbReference type="Pfam" id="PF02156">
    <property type="entry name" value="Glyco_hydro_26"/>
    <property type="match status" value="1"/>
</dbReference>
<evidence type="ECO:0000259" key="6">
    <source>
        <dbReference type="PROSITE" id="PS51764"/>
    </source>
</evidence>
<protein>
    <submittedName>
        <fullName evidence="7">Carbohydrate binding module 27</fullName>
    </submittedName>
</protein>
<evidence type="ECO:0000256" key="4">
    <source>
        <dbReference type="PROSITE-ProRule" id="PRU01100"/>
    </source>
</evidence>
<reference evidence="7 8" key="1">
    <citation type="submission" date="2016-10" db="EMBL/GenBank/DDBJ databases">
        <authorList>
            <person name="de Groot N.N."/>
        </authorList>
    </citation>
    <scope>NUCLEOTIDE SEQUENCE [LARGE SCALE GENOMIC DNA]</scope>
    <source>
        <strain evidence="7 8">743A</strain>
    </source>
</reference>
<feature type="domain" description="GH26" evidence="6">
    <location>
        <begin position="282"/>
        <end position="667"/>
    </location>
</feature>
<dbReference type="GO" id="GO:0006080">
    <property type="term" value="P:substituted mannan metabolic process"/>
    <property type="evidence" value="ECO:0007669"/>
    <property type="project" value="InterPro"/>
</dbReference>
<sequence length="688" mass="76438">MKQMKKHLRKKAGIVVLLLTGIIIISIVWMGFLKSEPMKENQDTQVADVTELTNVTENEKIQQLWDFSKCCGNWYYGGSDWEYQYSGGEAASVSVEQEMLKVSVDYSGEKENSWSQLAVCEWDSEGMNLIGANTLRLDFLFDTASMSGGGFLIKVYSNHAEIDANAAVDMEHTETVSGTLKKAKVEVTFDEITNAAVKDLNICIVGNLTDYKGDLWLDNITLLQEKGKAANDIYVSSTLSVTGSTVQADIVAGQLITFDETGEDVIIPLSTKVEMTDKAATDEARQIYSYLQAVGNSPAVIFGQQGNTHHKAGASMLSYSDTYDITGSYAGVIGMDALSLVGNEYSASRYNRELAAALDAEPLPQTAAGNVQAAAALTNYNIEAGAIITLSAHMPNFSLVKESGNYDGEHSYSRYDFSGYTPNTVTGDVMNQILPGGKYHDEFTAYLDMIADYAKQVKGTILFRPFHENTGSWFWWGADFCSTEVYQNVFRYTVEYFRDIKEVHNFIYVYGPSCEAASTEEYAERYPGDEYVDMVGFDMYNINPSNDDTWFRDFEKEVTIVQEFARQHNKLFAITETGAATSSPDAGDNQTALHRSGNEQLDWYQNMMSVAAASDASYFLVWANFSERDGFYTPYVKAVNEDGSLYGHEMLDYFIDFFNYPNSMFAVNQKAALVKLKDISVSAVSSKS</sequence>
<accession>A0A1I6KY92</accession>
<dbReference type="PANTHER" id="PTHR40079">
    <property type="entry name" value="MANNAN ENDO-1,4-BETA-MANNOSIDASE E-RELATED"/>
    <property type="match status" value="1"/>
</dbReference>
<dbReference type="InterPro" id="IPR008979">
    <property type="entry name" value="Galactose-bd-like_sf"/>
</dbReference>
<evidence type="ECO:0000256" key="5">
    <source>
        <dbReference type="SAM" id="Phobius"/>
    </source>
</evidence>
<dbReference type="SUPFAM" id="SSF51445">
    <property type="entry name" value="(Trans)glycosidases"/>
    <property type="match status" value="1"/>
</dbReference>
<dbReference type="PRINTS" id="PR00739">
    <property type="entry name" value="GLHYDRLASE26"/>
</dbReference>
<dbReference type="Gene3D" id="3.20.20.80">
    <property type="entry name" value="Glycosidases"/>
    <property type="match status" value="1"/>
</dbReference>
<evidence type="ECO:0000313" key="7">
    <source>
        <dbReference type="EMBL" id="SFR96223.1"/>
    </source>
</evidence>
<dbReference type="Pfam" id="PF09212">
    <property type="entry name" value="CBM27"/>
    <property type="match status" value="1"/>
</dbReference>
<organism evidence="7 8">
    <name type="scientific">Anaeromicropila populeti</name>
    <dbReference type="NCBI Taxonomy" id="37658"/>
    <lineage>
        <taxon>Bacteria</taxon>
        <taxon>Bacillati</taxon>
        <taxon>Bacillota</taxon>
        <taxon>Clostridia</taxon>
        <taxon>Lachnospirales</taxon>
        <taxon>Lachnospiraceae</taxon>
        <taxon>Anaeromicropila</taxon>
    </lineage>
</organism>
<dbReference type="Proteomes" id="UP000199659">
    <property type="component" value="Unassembled WGS sequence"/>
</dbReference>
<dbReference type="PANTHER" id="PTHR40079:SF4">
    <property type="entry name" value="GH26 DOMAIN-CONTAINING PROTEIN-RELATED"/>
    <property type="match status" value="1"/>
</dbReference>
<gene>
    <name evidence="7" type="ORF">SAMN05661086_02898</name>
</gene>
<dbReference type="InterPro" id="IPR022790">
    <property type="entry name" value="GH26_dom"/>
</dbReference>
<keyword evidence="3 4" id="KW-0326">Glycosidase</keyword>
<keyword evidence="2 4" id="KW-0378">Hydrolase</keyword>
<evidence type="ECO:0000256" key="1">
    <source>
        <dbReference type="ARBA" id="ARBA00007754"/>
    </source>
</evidence>